<evidence type="ECO:0008006" key="5">
    <source>
        <dbReference type="Google" id="ProtNLM"/>
    </source>
</evidence>
<keyword evidence="2" id="KW-0732">Signal</keyword>
<accession>A0ABS0KN25</accession>
<gene>
    <name evidence="3" type="ORF">I5I61_18705</name>
</gene>
<dbReference type="PROSITE" id="PS51257">
    <property type="entry name" value="PROKAR_LIPOPROTEIN"/>
    <property type="match status" value="1"/>
</dbReference>
<evidence type="ECO:0000313" key="4">
    <source>
        <dbReference type="Proteomes" id="UP000608450"/>
    </source>
</evidence>
<organism evidence="3 4">
    <name type="scientific">Pseudomonas nitroreducens</name>
    <dbReference type="NCBI Taxonomy" id="46680"/>
    <lineage>
        <taxon>Bacteria</taxon>
        <taxon>Pseudomonadati</taxon>
        <taxon>Pseudomonadota</taxon>
        <taxon>Gammaproteobacteria</taxon>
        <taxon>Pseudomonadales</taxon>
        <taxon>Pseudomonadaceae</taxon>
        <taxon>Pseudomonas</taxon>
    </lineage>
</organism>
<evidence type="ECO:0000313" key="3">
    <source>
        <dbReference type="EMBL" id="MBG6289489.1"/>
    </source>
</evidence>
<name>A0ABS0KN25_PSENT</name>
<feature type="signal peptide" evidence="2">
    <location>
        <begin position="1"/>
        <end position="19"/>
    </location>
</feature>
<proteinExistence type="predicted"/>
<reference evidence="3 4" key="1">
    <citation type="submission" date="2020-11" db="EMBL/GenBank/DDBJ databases">
        <title>Enhanced detection system for hospital associated transmission using whole genome sequencing surveillance.</title>
        <authorList>
            <person name="Harrison L.H."/>
            <person name="Van Tyne D."/>
            <person name="Marsh J.W."/>
            <person name="Griffith M.P."/>
            <person name="Snyder D.J."/>
            <person name="Cooper V.S."/>
            <person name="Mustapha M."/>
        </authorList>
    </citation>
    <scope>NUCLEOTIDE SEQUENCE [LARGE SCALE GENOMIC DNA]</scope>
    <source>
        <strain evidence="3 4">PSA00705</strain>
    </source>
</reference>
<keyword evidence="4" id="KW-1185">Reference proteome</keyword>
<dbReference type="EMBL" id="JADTFC010000050">
    <property type="protein sequence ID" value="MBG6289489.1"/>
    <property type="molecule type" value="Genomic_DNA"/>
</dbReference>
<feature type="region of interest" description="Disordered" evidence="1">
    <location>
        <begin position="128"/>
        <end position="147"/>
    </location>
</feature>
<comment type="caution">
    <text evidence="3">The sequence shown here is derived from an EMBL/GenBank/DDBJ whole genome shotgun (WGS) entry which is preliminary data.</text>
</comment>
<evidence type="ECO:0000256" key="2">
    <source>
        <dbReference type="SAM" id="SignalP"/>
    </source>
</evidence>
<dbReference type="Proteomes" id="UP000608450">
    <property type="component" value="Unassembled WGS sequence"/>
</dbReference>
<evidence type="ECO:0000256" key="1">
    <source>
        <dbReference type="SAM" id="MobiDB-lite"/>
    </source>
</evidence>
<sequence>MKMLLVLLAASLLSGCASIFSDSRYPVSVTSSPPGASFEVKDKHGKTVYNGTTPATVKLDSGAGYFSGAEYTFTFRKDGYNEQSSFIDSGIDGWYWPNILIGGVIGMLIVDPLTGAMYDLPSNTSATLSLATPPPQPVSTSYGPNAAPATRSIDEQIYELQQRNLPYEQYQQEYRRIMGQ</sequence>
<feature type="chain" id="PRO_5045362425" description="PEGA domain-containing protein" evidence="2">
    <location>
        <begin position="20"/>
        <end position="180"/>
    </location>
</feature>
<protein>
    <recommendedName>
        <fullName evidence="5">PEGA domain-containing protein</fullName>
    </recommendedName>
</protein>